<evidence type="ECO:0008006" key="3">
    <source>
        <dbReference type="Google" id="ProtNLM"/>
    </source>
</evidence>
<proteinExistence type="predicted"/>
<keyword evidence="2" id="KW-1185">Reference proteome</keyword>
<name>A0A5C5X8B3_9PLAN</name>
<sequence length="234" mass="26031">MNSVVDQYVEKVKDRMMPNSEIHSLNDVILRIDRVGSYRLVLSDEVMIGGPTGAGTSGQIALFSQLSTNHAVIARRTNGYTIRPAQGAVSIKSQTTENGSLDVEKPENLLIQETCLTNNCRASLGNQVTVSVRRKSPLSQTAVLEVDPLDRMVDRVDGVILMENLLLMGPGSQAHIRCPHWEQSGVLIYQQGRFHFRSPVGRETAAEQKMVDLSVPFDQHVEQDDFGFYLETLY</sequence>
<organism evidence="1 2">
    <name type="scientific">Rubinisphaera italica</name>
    <dbReference type="NCBI Taxonomy" id="2527969"/>
    <lineage>
        <taxon>Bacteria</taxon>
        <taxon>Pseudomonadati</taxon>
        <taxon>Planctomycetota</taxon>
        <taxon>Planctomycetia</taxon>
        <taxon>Planctomycetales</taxon>
        <taxon>Planctomycetaceae</taxon>
        <taxon>Rubinisphaera</taxon>
    </lineage>
</organism>
<evidence type="ECO:0000313" key="1">
    <source>
        <dbReference type="EMBL" id="TWT59387.1"/>
    </source>
</evidence>
<dbReference type="AlphaFoldDB" id="A0A5C5X8B3"/>
<accession>A0A5C5X8B3</accession>
<protein>
    <recommendedName>
        <fullName evidence="3">FHA domain-containing protein</fullName>
    </recommendedName>
</protein>
<dbReference type="Proteomes" id="UP000316095">
    <property type="component" value="Unassembled WGS sequence"/>
</dbReference>
<evidence type="ECO:0000313" key="2">
    <source>
        <dbReference type="Proteomes" id="UP000316095"/>
    </source>
</evidence>
<reference evidence="1 2" key="1">
    <citation type="submission" date="2019-02" db="EMBL/GenBank/DDBJ databases">
        <title>Deep-cultivation of Planctomycetes and their phenomic and genomic characterization uncovers novel biology.</title>
        <authorList>
            <person name="Wiegand S."/>
            <person name="Jogler M."/>
            <person name="Boedeker C."/>
            <person name="Pinto D."/>
            <person name="Vollmers J."/>
            <person name="Rivas-Marin E."/>
            <person name="Kohn T."/>
            <person name="Peeters S.H."/>
            <person name="Heuer A."/>
            <person name="Rast P."/>
            <person name="Oberbeckmann S."/>
            <person name="Bunk B."/>
            <person name="Jeske O."/>
            <person name="Meyerdierks A."/>
            <person name="Storesund J.E."/>
            <person name="Kallscheuer N."/>
            <person name="Luecker S."/>
            <person name="Lage O.M."/>
            <person name="Pohl T."/>
            <person name="Merkel B.J."/>
            <person name="Hornburger P."/>
            <person name="Mueller R.-W."/>
            <person name="Bruemmer F."/>
            <person name="Labrenz M."/>
            <person name="Spormann A.M."/>
            <person name="Op Den Camp H."/>
            <person name="Overmann J."/>
            <person name="Amann R."/>
            <person name="Jetten M.S.M."/>
            <person name="Mascher T."/>
            <person name="Medema M.H."/>
            <person name="Devos D.P."/>
            <person name="Kaster A.-K."/>
            <person name="Ovreas L."/>
            <person name="Rohde M."/>
            <person name="Galperin M.Y."/>
            <person name="Jogler C."/>
        </authorList>
    </citation>
    <scope>NUCLEOTIDE SEQUENCE [LARGE SCALE GENOMIC DNA]</scope>
    <source>
        <strain evidence="1 2">Pan54</strain>
    </source>
</reference>
<gene>
    <name evidence="1" type="ORF">Pan54_00880</name>
</gene>
<dbReference type="EMBL" id="SJPG01000001">
    <property type="protein sequence ID" value="TWT59387.1"/>
    <property type="molecule type" value="Genomic_DNA"/>
</dbReference>
<comment type="caution">
    <text evidence="1">The sequence shown here is derived from an EMBL/GenBank/DDBJ whole genome shotgun (WGS) entry which is preliminary data.</text>
</comment>